<dbReference type="RefSeq" id="WP_345464186.1">
    <property type="nucleotide sequence ID" value="NZ_BAABKG010000007.1"/>
</dbReference>
<evidence type="ECO:0000313" key="1">
    <source>
        <dbReference type="EMBL" id="GAA5156416.1"/>
    </source>
</evidence>
<proteinExistence type="predicted"/>
<accession>A0ABP9Q4B4</accession>
<dbReference type="EMBL" id="BAABKG010000007">
    <property type="protein sequence ID" value="GAA5156416.1"/>
    <property type="molecule type" value="Genomic_DNA"/>
</dbReference>
<reference evidence="2" key="1">
    <citation type="journal article" date="2019" name="Int. J. Syst. Evol. Microbiol.">
        <title>The Global Catalogue of Microorganisms (GCM) 10K type strain sequencing project: providing services to taxonomists for standard genome sequencing and annotation.</title>
        <authorList>
            <consortium name="The Broad Institute Genomics Platform"/>
            <consortium name="The Broad Institute Genome Sequencing Center for Infectious Disease"/>
            <person name="Wu L."/>
            <person name="Ma J."/>
        </authorList>
    </citation>
    <scope>NUCLEOTIDE SEQUENCE [LARGE SCALE GENOMIC DNA]</scope>
    <source>
        <strain evidence="2">JCM 18459</strain>
    </source>
</reference>
<dbReference type="InterPro" id="IPR023393">
    <property type="entry name" value="START-like_dom_sf"/>
</dbReference>
<evidence type="ECO:0000313" key="2">
    <source>
        <dbReference type="Proteomes" id="UP001500221"/>
    </source>
</evidence>
<dbReference type="InterPro" id="IPR019587">
    <property type="entry name" value="Polyketide_cyclase/dehydratase"/>
</dbReference>
<dbReference type="SUPFAM" id="SSF55961">
    <property type="entry name" value="Bet v1-like"/>
    <property type="match status" value="1"/>
</dbReference>
<sequence>MTFLEHSRTFPATVEDAYGRVLTVPLEHVFGHRHLAIPAVVSAEPDDALEAWGERVGQRRTLQFSDGGRAVETLTSLDPPRGFGYRLAELHGPMKLLIGRVDGAWRFEPAGTGVRITWSWDVAPTAPGRLAMLGFGPVWQGAARKAFDEIERLLVG</sequence>
<keyword evidence="2" id="KW-1185">Reference proteome</keyword>
<protein>
    <submittedName>
        <fullName evidence="1">SRPBCC family protein</fullName>
    </submittedName>
</protein>
<dbReference type="Proteomes" id="UP001500221">
    <property type="component" value="Unassembled WGS sequence"/>
</dbReference>
<dbReference type="Pfam" id="PF10604">
    <property type="entry name" value="Polyketide_cyc2"/>
    <property type="match status" value="1"/>
</dbReference>
<comment type="caution">
    <text evidence="1">The sequence shown here is derived from an EMBL/GenBank/DDBJ whole genome shotgun (WGS) entry which is preliminary data.</text>
</comment>
<organism evidence="1 2">
    <name type="scientific">Nocardioides marinquilinus</name>
    <dbReference type="NCBI Taxonomy" id="1210400"/>
    <lineage>
        <taxon>Bacteria</taxon>
        <taxon>Bacillati</taxon>
        <taxon>Actinomycetota</taxon>
        <taxon>Actinomycetes</taxon>
        <taxon>Propionibacteriales</taxon>
        <taxon>Nocardioidaceae</taxon>
        <taxon>Nocardioides</taxon>
    </lineage>
</organism>
<dbReference type="Gene3D" id="3.30.530.20">
    <property type="match status" value="1"/>
</dbReference>
<gene>
    <name evidence="1" type="ORF">GCM10023340_44200</name>
</gene>
<name>A0ABP9Q4B4_9ACTN</name>